<comment type="caution">
    <text evidence="2">The sequence shown here is derived from an EMBL/GenBank/DDBJ whole genome shotgun (WGS) entry which is preliminary data.</text>
</comment>
<reference evidence="2" key="1">
    <citation type="submission" date="2020-08" db="EMBL/GenBank/DDBJ databases">
        <authorList>
            <person name="Cejkova D."/>
            <person name="Kubasova T."/>
            <person name="Jahodarova E."/>
            <person name="Rychlik I."/>
        </authorList>
    </citation>
    <scope>NUCLEOTIDE SEQUENCE</scope>
    <source>
        <strain evidence="2">An836</strain>
    </source>
</reference>
<dbReference type="Proteomes" id="UP000718821">
    <property type="component" value="Unassembled WGS sequence"/>
</dbReference>
<protein>
    <submittedName>
        <fullName evidence="2">Ig-like domain-containing protein</fullName>
    </submittedName>
</protein>
<name>A0A938WYB7_9BIFI</name>
<dbReference type="AlphaFoldDB" id="A0A938WYB7"/>
<keyword evidence="3" id="KW-1185">Reference proteome</keyword>
<organism evidence="2 3">
    <name type="scientific">Bifidobacterium pullorum subsp. saeculare</name>
    <dbReference type="NCBI Taxonomy" id="78257"/>
    <lineage>
        <taxon>Bacteria</taxon>
        <taxon>Bacillati</taxon>
        <taxon>Actinomycetota</taxon>
        <taxon>Actinomycetes</taxon>
        <taxon>Bifidobacteriales</taxon>
        <taxon>Bifidobacteriaceae</taxon>
        <taxon>Bifidobacterium</taxon>
    </lineage>
</organism>
<evidence type="ECO:0000259" key="1">
    <source>
        <dbReference type="SMART" id="SM00635"/>
    </source>
</evidence>
<dbReference type="RefSeq" id="WP_204469051.1">
    <property type="nucleotide sequence ID" value="NZ_JACLYU010000010.1"/>
</dbReference>
<dbReference type="EMBL" id="JACLYU010000010">
    <property type="protein sequence ID" value="MBM6699922.1"/>
    <property type="molecule type" value="Genomic_DNA"/>
</dbReference>
<dbReference type="SMART" id="SM00635">
    <property type="entry name" value="BID_2"/>
    <property type="match status" value="1"/>
</dbReference>
<sequence length="278" mass="29015">MAIANNARNVSYGKPKYGGVAYRAPIGTPLPESPDEPLDSAFENVGYLNQDGISLATDSSTASITDMGGITVLTIVTSSSETYTLVMLETNERAAKARFGDQNVRVDELGNMEITHNGLPTDQSSWVFEISLTGNRADRMVIPSASISEAAEITYNLSDAKGWGVTLAANADSRIDGGTSREYIAALIDDFEIVTSTGDTAPESSMTVGASQTLAVKVQVEDRGEVKITKGFTVTSSAPETLLAEGVKITAKKAGKATVTVTVGGTSKSFDITVAAAG</sequence>
<evidence type="ECO:0000313" key="3">
    <source>
        <dbReference type="Proteomes" id="UP000718821"/>
    </source>
</evidence>
<dbReference type="Gene3D" id="2.60.40.1080">
    <property type="match status" value="1"/>
</dbReference>
<feature type="domain" description="BIG2" evidence="1">
    <location>
        <begin position="194"/>
        <end position="273"/>
    </location>
</feature>
<dbReference type="InterPro" id="IPR058154">
    <property type="entry name" value="Bxb1_TTP-like"/>
</dbReference>
<dbReference type="Pfam" id="PF25681">
    <property type="entry name" value="Phage_TTP_17"/>
    <property type="match status" value="1"/>
</dbReference>
<dbReference type="InterPro" id="IPR003343">
    <property type="entry name" value="Big_2"/>
</dbReference>
<evidence type="ECO:0000313" key="2">
    <source>
        <dbReference type="EMBL" id="MBM6699922.1"/>
    </source>
</evidence>
<reference evidence="2" key="2">
    <citation type="journal article" date="2021" name="Sci. Rep.">
        <title>The distribution of antibiotic resistance genes in chicken gut microbiota commensals.</title>
        <authorList>
            <person name="Juricova H."/>
            <person name="Matiasovicova J."/>
            <person name="Kubasova T."/>
            <person name="Cejkova D."/>
            <person name="Rychlik I."/>
        </authorList>
    </citation>
    <scope>NUCLEOTIDE SEQUENCE</scope>
    <source>
        <strain evidence="2">An836</strain>
    </source>
</reference>
<gene>
    <name evidence="2" type="ORF">H7U32_06300</name>
</gene>
<proteinExistence type="predicted"/>
<accession>A0A938WYB7</accession>